<dbReference type="InterPro" id="IPR011635">
    <property type="entry name" value="CARDB"/>
</dbReference>
<dbReference type="AlphaFoldDB" id="A0A0G0PWF1"/>
<dbReference type="InterPro" id="IPR013783">
    <property type="entry name" value="Ig-like_fold"/>
</dbReference>
<dbReference type="InterPro" id="IPR059100">
    <property type="entry name" value="TSP3_bac"/>
</dbReference>
<feature type="signal peptide" evidence="5">
    <location>
        <begin position="1"/>
        <end position="26"/>
    </location>
</feature>
<dbReference type="EMBL" id="LBXO01000039">
    <property type="protein sequence ID" value="KKR32233.1"/>
    <property type="molecule type" value="Genomic_DNA"/>
</dbReference>
<gene>
    <name evidence="7" type="ORF">UT64_C0039G0012</name>
</gene>
<accession>A0A0G0PWF1</accession>
<feature type="domain" description="Fibronectin type-III" evidence="6">
    <location>
        <begin position="380"/>
        <end position="459"/>
    </location>
</feature>
<keyword evidence="3 5" id="KW-0732">Signal</keyword>
<evidence type="ECO:0000256" key="2">
    <source>
        <dbReference type="ARBA" id="ARBA00022525"/>
    </source>
</evidence>
<evidence type="ECO:0000313" key="7">
    <source>
        <dbReference type="EMBL" id="KKR32233.1"/>
    </source>
</evidence>
<keyword evidence="2" id="KW-0964">Secreted</keyword>
<dbReference type="InterPro" id="IPR003961">
    <property type="entry name" value="FN3_dom"/>
</dbReference>
<dbReference type="Gene3D" id="2.60.40.10">
    <property type="entry name" value="Immunoglobulins"/>
    <property type="match status" value="3"/>
</dbReference>
<feature type="chain" id="PRO_5002534056" evidence="5">
    <location>
        <begin position="27"/>
        <end position="683"/>
    </location>
</feature>
<dbReference type="SUPFAM" id="SSF49265">
    <property type="entry name" value="Fibronectin type III"/>
    <property type="match status" value="1"/>
</dbReference>
<dbReference type="SMART" id="SM00060">
    <property type="entry name" value="FN3"/>
    <property type="match status" value="2"/>
</dbReference>
<evidence type="ECO:0000256" key="1">
    <source>
        <dbReference type="ARBA" id="ARBA00004613"/>
    </source>
</evidence>
<dbReference type="Proteomes" id="UP000034137">
    <property type="component" value="Unassembled WGS sequence"/>
</dbReference>
<evidence type="ECO:0000256" key="3">
    <source>
        <dbReference type="ARBA" id="ARBA00022729"/>
    </source>
</evidence>
<proteinExistence type="predicted"/>
<comment type="subcellular location">
    <subcellularLocation>
        <location evidence="1">Secreted</location>
    </subcellularLocation>
</comment>
<organism evidence="7 8">
    <name type="scientific">Candidatus Falkowbacteria bacterium GW2011_GWF2_39_8</name>
    <dbReference type="NCBI Taxonomy" id="1618642"/>
    <lineage>
        <taxon>Bacteria</taxon>
        <taxon>Candidatus Falkowiibacteriota</taxon>
    </lineage>
</organism>
<protein>
    <submittedName>
        <fullName evidence="7">Ig domain protein group 2 domain protein</fullName>
    </submittedName>
</protein>
<evidence type="ECO:0000256" key="5">
    <source>
        <dbReference type="SAM" id="SignalP"/>
    </source>
</evidence>
<evidence type="ECO:0000256" key="4">
    <source>
        <dbReference type="ARBA" id="ARBA00022837"/>
    </source>
</evidence>
<reference evidence="7 8" key="1">
    <citation type="journal article" date="2015" name="Nature">
        <title>rRNA introns, odd ribosomes, and small enigmatic genomes across a large radiation of phyla.</title>
        <authorList>
            <person name="Brown C.T."/>
            <person name="Hug L.A."/>
            <person name="Thomas B.C."/>
            <person name="Sharon I."/>
            <person name="Castelle C.J."/>
            <person name="Singh A."/>
            <person name="Wilkins M.J."/>
            <person name="Williams K.H."/>
            <person name="Banfield J.F."/>
        </authorList>
    </citation>
    <scope>NUCLEOTIDE SEQUENCE [LARGE SCALE GENOMIC DNA]</scope>
</reference>
<feature type="domain" description="Fibronectin type-III" evidence="6">
    <location>
        <begin position="288"/>
        <end position="367"/>
    </location>
</feature>
<dbReference type="Pfam" id="PF07705">
    <property type="entry name" value="CARDB"/>
    <property type="match status" value="1"/>
</dbReference>
<dbReference type="Pfam" id="PF18884">
    <property type="entry name" value="TSP3_bac"/>
    <property type="match status" value="2"/>
</dbReference>
<evidence type="ECO:0000259" key="6">
    <source>
        <dbReference type="SMART" id="SM00060"/>
    </source>
</evidence>
<sequence length="683" mass="75069">MMNKRKIFTSLFILSFLFLVNPSALAIDLDTEYPDLAATDITVVPASPALNQKTIVTISVKNNGNRSLISSNGLAFKKTFDNFILTDSSFPTPNLTYKVSPGATMKFVLEGYFTQIGEASLSFMIDSNNDVFELTVDSSGKAISAEANNTVIKKITVVDNENTDIAVDSIAFNNLKPLTSKDVEIRVGFKNIGKVSLNSEEAFDNNVMINSPNFVLNNTVHDAYPSSTKPLNPGEKIYYTFKGFFALKGEQSFYVRADHRNVLKEIDKNNNASTTKIMVYENADAANDFDILNPFLGIVSSTSAIVKWETTLPTTGKISYRIFNEPRYIDVVDNEKKASHSVIIKDLMPYVNYNFKFIASNDTGNKGYEFQNIATISDDDLKITKIPTVIRSSNNAIITWETNLMTIGKVYYKNKNISNANFLVAGDNASTFERTVSLVNLDPGEYEFYVVATSTPGIAVQSAKGSFRIGDAPLIPPTHPAESTTSTPAAKPVVTSVIPPISVKNEALYSRLKGKIILKTESKGEAYYINPSDKKMYFLGRPDDAFKVMRERGIGISNTNLKKVQIGINDMSGADSDGDGLPDSLEAAIGTNLANNDTDGDGYGDKEELVGGYNPLDLGKLVFDNDFAKKNSGKIFLQIEGKGEAWYINPADNKRYFLGRPVDAFNVMRKLGLGVGNKDFEKL</sequence>
<dbReference type="InterPro" id="IPR036116">
    <property type="entry name" value="FN3_sf"/>
</dbReference>
<evidence type="ECO:0000313" key="8">
    <source>
        <dbReference type="Proteomes" id="UP000034137"/>
    </source>
</evidence>
<name>A0A0G0PWF1_9BACT</name>
<comment type="caution">
    <text evidence="7">The sequence shown here is derived from an EMBL/GenBank/DDBJ whole genome shotgun (WGS) entry which is preliminary data.</text>
</comment>
<keyword evidence="4" id="KW-0106">Calcium</keyword>
<dbReference type="CDD" id="cd00063">
    <property type="entry name" value="FN3"/>
    <property type="match status" value="1"/>
</dbReference>
<dbReference type="PATRIC" id="fig|1618642.3.peg.726"/>